<evidence type="ECO:0000313" key="8">
    <source>
        <dbReference type="Proteomes" id="UP000247409"/>
    </source>
</evidence>
<dbReference type="Pfam" id="PF12799">
    <property type="entry name" value="LRR_4"/>
    <property type="match status" value="2"/>
</dbReference>
<comment type="subcellular location">
    <subcellularLocation>
        <location evidence="1">Nucleus</location>
    </subcellularLocation>
</comment>
<dbReference type="Proteomes" id="UP000247409">
    <property type="component" value="Unassembled WGS sequence"/>
</dbReference>
<dbReference type="InterPro" id="IPR050576">
    <property type="entry name" value="Cilia_flagella_integrity"/>
</dbReference>
<keyword evidence="8" id="KW-1185">Reference proteome</keyword>
<keyword evidence="3" id="KW-0677">Repeat</keyword>
<dbReference type="InterPro" id="IPR025875">
    <property type="entry name" value="Leu-rich_rpt_4"/>
</dbReference>
<gene>
    <name evidence="7" type="ORF">BWQ96_00071</name>
</gene>
<name>A0A2V3J659_9FLOR</name>
<dbReference type="SMART" id="SM00365">
    <property type="entry name" value="LRR_SD22"/>
    <property type="match status" value="11"/>
</dbReference>
<dbReference type="Pfam" id="PF00560">
    <property type="entry name" value="LRR_1"/>
    <property type="match status" value="1"/>
</dbReference>
<dbReference type="InterPro" id="IPR003591">
    <property type="entry name" value="Leu-rich_rpt_typical-subtyp"/>
</dbReference>
<comment type="similarity">
    <text evidence="5">Belongs to the SDS22 family.</text>
</comment>
<dbReference type="PROSITE" id="PS51450">
    <property type="entry name" value="LRR"/>
    <property type="match status" value="10"/>
</dbReference>
<dbReference type="AlphaFoldDB" id="A0A2V3J659"/>
<keyword evidence="4" id="KW-0539">Nucleus</keyword>
<dbReference type="PRINTS" id="PR00019">
    <property type="entry name" value="LEURICHRPT"/>
</dbReference>
<protein>
    <submittedName>
        <fullName evidence="7">Protein phosphatase 1 regulatory subunit 7</fullName>
    </submittedName>
</protein>
<evidence type="ECO:0000256" key="6">
    <source>
        <dbReference type="SAM" id="MobiDB-lite"/>
    </source>
</evidence>
<dbReference type="EMBL" id="NBIV01000001">
    <property type="protein sequence ID" value="PXF49911.1"/>
    <property type="molecule type" value="Genomic_DNA"/>
</dbReference>
<accession>A0A2V3J659</accession>
<feature type="compositionally biased region" description="Basic and acidic residues" evidence="6">
    <location>
        <begin position="29"/>
        <end position="38"/>
    </location>
</feature>
<dbReference type="SMART" id="SM00369">
    <property type="entry name" value="LRR_TYP"/>
    <property type="match status" value="9"/>
</dbReference>
<evidence type="ECO:0000256" key="2">
    <source>
        <dbReference type="ARBA" id="ARBA00022614"/>
    </source>
</evidence>
<sequence>MQGKGHIAQETANLKNERECVETPAGTTARDEPVKNNETHGAGPAQSPKYVDSQPGQPSKRLEYPNTETITSHHHVGSANQSPHNSAQPDSTSDETRKPDEPYEEWLDHTNEPLQFIGNGYELTSTLTNLYLTNNRISVIENLERCVCLRELVLRQNTIRKVEGLENLANLAEIDLYMNQISEIPPNSFESNKKLQKLDLSFNQLRDISNFPSENLDSLEELYLISNKIRFISGLHGMPKLVMLELGDNRIRTIENLEELTSLQGLWLGRNKITKIQNLEPLTELRRLSIQSNRLTVIENLDYLRNLEELYLSHNGLTSMKGVKNLMNLRVLDLGSNFVEHIEEVENLRLLKEFWVNGNKLSQFEELSLLRNCEDLETVYLEFNPLASDPNYKKKALDILPPSLEQLDALMVSDVRREIAEQYATPTGDDT</sequence>
<proteinExistence type="inferred from homology"/>
<evidence type="ECO:0000256" key="3">
    <source>
        <dbReference type="ARBA" id="ARBA00022737"/>
    </source>
</evidence>
<evidence type="ECO:0000256" key="5">
    <source>
        <dbReference type="ARBA" id="ARBA00023460"/>
    </source>
</evidence>
<dbReference type="Pfam" id="PF13855">
    <property type="entry name" value="LRR_8"/>
    <property type="match status" value="1"/>
</dbReference>
<dbReference type="PANTHER" id="PTHR45973">
    <property type="entry name" value="PROTEIN PHOSPHATASE 1 REGULATORY SUBUNIT SDS22-RELATED"/>
    <property type="match status" value="1"/>
</dbReference>
<feature type="region of interest" description="Disordered" evidence="6">
    <location>
        <begin position="1"/>
        <end position="101"/>
    </location>
</feature>
<dbReference type="OrthoDB" id="266138at2759"/>
<feature type="compositionally biased region" description="Polar residues" evidence="6">
    <location>
        <begin position="78"/>
        <end position="91"/>
    </location>
</feature>
<organism evidence="7 8">
    <name type="scientific">Gracilariopsis chorda</name>
    <dbReference type="NCBI Taxonomy" id="448386"/>
    <lineage>
        <taxon>Eukaryota</taxon>
        <taxon>Rhodophyta</taxon>
        <taxon>Florideophyceae</taxon>
        <taxon>Rhodymeniophycidae</taxon>
        <taxon>Gracilariales</taxon>
        <taxon>Gracilariaceae</taxon>
        <taxon>Gracilariopsis</taxon>
    </lineage>
</organism>
<reference evidence="7 8" key="1">
    <citation type="journal article" date="2018" name="Mol. Biol. Evol.">
        <title>Analysis of the draft genome of the red seaweed Gracilariopsis chorda provides insights into genome size evolution in Rhodophyta.</title>
        <authorList>
            <person name="Lee J."/>
            <person name="Yang E.C."/>
            <person name="Graf L."/>
            <person name="Yang J.H."/>
            <person name="Qiu H."/>
            <person name="Zel Zion U."/>
            <person name="Chan C.X."/>
            <person name="Stephens T.G."/>
            <person name="Weber A.P.M."/>
            <person name="Boo G.H."/>
            <person name="Boo S.M."/>
            <person name="Kim K.M."/>
            <person name="Shin Y."/>
            <person name="Jung M."/>
            <person name="Lee S.J."/>
            <person name="Yim H.S."/>
            <person name="Lee J.H."/>
            <person name="Bhattacharya D."/>
            <person name="Yoon H.S."/>
        </authorList>
    </citation>
    <scope>NUCLEOTIDE SEQUENCE [LARGE SCALE GENOMIC DNA]</scope>
    <source>
        <strain evidence="7 8">SKKU-2015</strain>
        <tissue evidence="7">Whole body</tissue>
    </source>
</reference>
<dbReference type="InterPro" id="IPR001611">
    <property type="entry name" value="Leu-rich_rpt"/>
</dbReference>
<dbReference type="STRING" id="448386.A0A2V3J659"/>
<dbReference type="Gene3D" id="3.80.10.10">
    <property type="entry name" value="Ribonuclease Inhibitor"/>
    <property type="match status" value="2"/>
</dbReference>
<keyword evidence="2" id="KW-0433">Leucine-rich repeat</keyword>
<dbReference type="PANTHER" id="PTHR45973:SF23">
    <property type="entry name" value="PROTEIN PHOSPHATASE 1 REGULATORY SUBUNIT 7"/>
    <property type="match status" value="1"/>
</dbReference>
<comment type="caution">
    <text evidence="7">The sequence shown here is derived from an EMBL/GenBank/DDBJ whole genome shotgun (WGS) entry which is preliminary data.</text>
</comment>
<evidence type="ECO:0000313" key="7">
    <source>
        <dbReference type="EMBL" id="PXF49911.1"/>
    </source>
</evidence>
<evidence type="ECO:0000256" key="1">
    <source>
        <dbReference type="ARBA" id="ARBA00004123"/>
    </source>
</evidence>
<evidence type="ECO:0000256" key="4">
    <source>
        <dbReference type="ARBA" id="ARBA00023242"/>
    </source>
</evidence>
<dbReference type="InterPro" id="IPR032675">
    <property type="entry name" value="LRR_dom_sf"/>
</dbReference>
<dbReference type="SUPFAM" id="SSF52058">
    <property type="entry name" value="L domain-like"/>
    <property type="match status" value="1"/>
</dbReference>